<feature type="transmembrane region" description="Helical" evidence="6">
    <location>
        <begin position="153"/>
        <end position="172"/>
    </location>
</feature>
<evidence type="ECO:0000259" key="7">
    <source>
        <dbReference type="Pfam" id="PF00892"/>
    </source>
</evidence>
<dbReference type="Pfam" id="PF00892">
    <property type="entry name" value="EamA"/>
    <property type="match status" value="2"/>
</dbReference>
<feature type="transmembrane region" description="Helical" evidence="6">
    <location>
        <begin position="122"/>
        <end position="141"/>
    </location>
</feature>
<dbReference type="PANTHER" id="PTHR32322:SF9">
    <property type="entry name" value="AMINO-ACID METABOLITE EFFLUX PUMP-RELATED"/>
    <property type="match status" value="1"/>
</dbReference>
<organism evidence="8 9">
    <name type="scientific">Fodinisporobacter ferrooxydans</name>
    <dbReference type="NCBI Taxonomy" id="2901836"/>
    <lineage>
        <taxon>Bacteria</taxon>
        <taxon>Bacillati</taxon>
        <taxon>Bacillota</taxon>
        <taxon>Bacilli</taxon>
        <taxon>Bacillales</taxon>
        <taxon>Alicyclobacillaceae</taxon>
        <taxon>Fodinisporobacter</taxon>
    </lineage>
</organism>
<keyword evidence="9" id="KW-1185">Reference proteome</keyword>
<feature type="transmembrane region" description="Helical" evidence="6">
    <location>
        <begin position="7"/>
        <end position="27"/>
    </location>
</feature>
<dbReference type="InterPro" id="IPR000620">
    <property type="entry name" value="EamA_dom"/>
</dbReference>
<evidence type="ECO:0000256" key="5">
    <source>
        <dbReference type="ARBA" id="ARBA00023136"/>
    </source>
</evidence>
<feature type="transmembrane region" description="Helical" evidence="6">
    <location>
        <begin position="95"/>
        <end position="113"/>
    </location>
</feature>
<evidence type="ECO:0000256" key="2">
    <source>
        <dbReference type="ARBA" id="ARBA00007362"/>
    </source>
</evidence>
<feature type="transmembrane region" description="Helical" evidence="6">
    <location>
        <begin position="267"/>
        <end position="289"/>
    </location>
</feature>
<name>A0ABY4CNP8_9BACL</name>
<feature type="transmembrane region" description="Helical" evidence="6">
    <location>
        <begin position="64"/>
        <end position="83"/>
    </location>
</feature>
<evidence type="ECO:0000256" key="1">
    <source>
        <dbReference type="ARBA" id="ARBA00004127"/>
    </source>
</evidence>
<evidence type="ECO:0000256" key="3">
    <source>
        <dbReference type="ARBA" id="ARBA00022692"/>
    </source>
</evidence>
<comment type="subcellular location">
    <subcellularLocation>
        <location evidence="1">Endomembrane system</location>
        <topology evidence="1">Multi-pass membrane protein</topology>
    </subcellularLocation>
</comment>
<feature type="transmembrane region" description="Helical" evidence="6">
    <location>
        <begin position="244"/>
        <end position="261"/>
    </location>
</feature>
<dbReference type="InterPro" id="IPR037185">
    <property type="entry name" value="EmrE-like"/>
</dbReference>
<dbReference type="PANTHER" id="PTHR32322">
    <property type="entry name" value="INNER MEMBRANE TRANSPORTER"/>
    <property type="match status" value="1"/>
</dbReference>
<feature type="transmembrane region" description="Helical" evidence="6">
    <location>
        <begin position="210"/>
        <end position="232"/>
    </location>
</feature>
<feature type="transmembrane region" description="Helical" evidence="6">
    <location>
        <begin position="184"/>
        <end position="204"/>
    </location>
</feature>
<keyword evidence="5 6" id="KW-0472">Membrane</keyword>
<sequence length="301" mass="31991">MEIIDFLWIICLGALWGGSFLFMRIAAPVLGPIVLIELRVVIATAALAFFVWKIRSWKIPWKTILHLIGVGAINAAIPFVLIATAELKLSSGLSSILNATTPLFSLVVSAIVLNEKITPSKLAGIIAGIAGVIILTSVGPVSSDSSSAHGNGLFIAASLGAAFCYSIGTIYARRITAGMHPITAAYGQQLGASIFLLPFSLAFLPQHAPGQLIVFSTLALAIVCTALAYIIYFRLLAKIGGTKTLTVTFLVPGFGIIWGAVFLHEKIAWNEILGLFVILIAVVLVTGILEKRIPQRENTVS</sequence>
<reference evidence="8" key="1">
    <citation type="submission" date="2021-12" db="EMBL/GenBank/DDBJ databases">
        <title>Alicyclobacillaceae gen. nov., sp. nov., isolated from chalcocite enrichment system.</title>
        <authorList>
            <person name="Jiang Z."/>
        </authorList>
    </citation>
    <scope>NUCLEOTIDE SEQUENCE</scope>
    <source>
        <strain evidence="8">MYW30-H2</strain>
    </source>
</reference>
<dbReference type="RefSeq" id="WP_347438797.1">
    <property type="nucleotide sequence ID" value="NZ_CP089291.1"/>
</dbReference>
<feature type="domain" description="EamA" evidence="7">
    <location>
        <begin position="156"/>
        <end position="286"/>
    </location>
</feature>
<dbReference type="InterPro" id="IPR050638">
    <property type="entry name" value="AA-Vitamin_Transporters"/>
</dbReference>
<evidence type="ECO:0000256" key="4">
    <source>
        <dbReference type="ARBA" id="ARBA00022989"/>
    </source>
</evidence>
<comment type="similarity">
    <text evidence="2">Belongs to the EamA transporter family.</text>
</comment>
<dbReference type="Proteomes" id="UP000830167">
    <property type="component" value="Chromosome"/>
</dbReference>
<evidence type="ECO:0000313" key="8">
    <source>
        <dbReference type="EMBL" id="UOF92112.1"/>
    </source>
</evidence>
<protein>
    <submittedName>
        <fullName evidence="8">DMT family transporter</fullName>
    </submittedName>
</protein>
<accession>A0ABY4CNP8</accession>
<dbReference type="Gene3D" id="1.10.3730.20">
    <property type="match status" value="1"/>
</dbReference>
<evidence type="ECO:0000256" key="6">
    <source>
        <dbReference type="SAM" id="Phobius"/>
    </source>
</evidence>
<feature type="domain" description="EamA" evidence="7">
    <location>
        <begin position="7"/>
        <end position="136"/>
    </location>
</feature>
<feature type="transmembrane region" description="Helical" evidence="6">
    <location>
        <begin position="33"/>
        <end position="52"/>
    </location>
</feature>
<keyword evidence="4 6" id="KW-1133">Transmembrane helix</keyword>
<keyword evidence="3 6" id="KW-0812">Transmembrane</keyword>
<dbReference type="EMBL" id="CP089291">
    <property type="protein sequence ID" value="UOF92112.1"/>
    <property type="molecule type" value="Genomic_DNA"/>
</dbReference>
<proteinExistence type="inferred from homology"/>
<dbReference type="SUPFAM" id="SSF103481">
    <property type="entry name" value="Multidrug resistance efflux transporter EmrE"/>
    <property type="match status" value="2"/>
</dbReference>
<evidence type="ECO:0000313" key="9">
    <source>
        <dbReference type="Proteomes" id="UP000830167"/>
    </source>
</evidence>
<gene>
    <name evidence="8" type="ORF">LSG31_07920</name>
</gene>